<accession>A0A4C1T1E6</accession>
<keyword evidence="2" id="KW-1185">Reference proteome</keyword>
<organism evidence="1 2">
    <name type="scientific">Eumeta variegata</name>
    <name type="common">Bagworm moth</name>
    <name type="synonym">Eumeta japonica</name>
    <dbReference type="NCBI Taxonomy" id="151549"/>
    <lineage>
        <taxon>Eukaryota</taxon>
        <taxon>Metazoa</taxon>
        <taxon>Ecdysozoa</taxon>
        <taxon>Arthropoda</taxon>
        <taxon>Hexapoda</taxon>
        <taxon>Insecta</taxon>
        <taxon>Pterygota</taxon>
        <taxon>Neoptera</taxon>
        <taxon>Endopterygota</taxon>
        <taxon>Lepidoptera</taxon>
        <taxon>Glossata</taxon>
        <taxon>Ditrysia</taxon>
        <taxon>Tineoidea</taxon>
        <taxon>Psychidae</taxon>
        <taxon>Oiketicinae</taxon>
        <taxon>Eumeta</taxon>
    </lineage>
</organism>
<name>A0A4C1T1E6_EUMVA</name>
<comment type="caution">
    <text evidence="1">The sequence shown here is derived from an EMBL/GenBank/DDBJ whole genome shotgun (WGS) entry which is preliminary data.</text>
</comment>
<reference evidence="1 2" key="1">
    <citation type="journal article" date="2019" name="Commun. Biol.">
        <title>The bagworm genome reveals a unique fibroin gene that provides high tensile strength.</title>
        <authorList>
            <person name="Kono N."/>
            <person name="Nakamura H."/>
            <person name="Ohtoshi R."/>
            <person name="Tomita M."/>
            <person name="Numata K."/>
            <person name="Arakawa K."/>
        </authorList>
    </citation>
    <scope>NUCLEOTIDE SEQUENCE [LARGE SCALE GENOMIC DNA]</scope>
</reference>
<gene>
    <name evidence="1" type="ORF">EVAR_91312_1</name>
</gene>
<proteinExistence type="predicted"/>
<evidence type="ECO:0000313" key="2">
    <source>
        <dbReference type="Proteomes" id="UP000299102"/>
    </source>
</evidence>
<protein>
    <submittedName>
        <fullName evidence="1">Uncharacterized protein</fullName>
    </submittedName>
</protein>
<sequence length="72" mass="8172">MAAESSEEKMPMSNAVGLLFEPYSRVKLIPLDLVNLLVHLSDSKHLSVVLRLWSARVQKKSYLETPKQGDYL</sequence>
<dbReference type="AlphaFoldDB" id="A0A4C1T1E6"/>
<dbReference type="Proteomes" id="UP000299102">
    <property type="component" value="Unassembled WGS sequence"/>
</dbReference>
<dbReference type="EMBL" id="BGZK01004270">
    <property type="protein sequence ID" value="GBP08026.1"/>
    <property type="molecule type" value="Genomic_DNA"/>
</dbReference>
<evidence type="ECO:0000313" key="1">
    <source>
        <dbReference type="EMBL" id="GBP08026.1"/>
    </source>
</evidence>